<dbReference type="Pfam" id="PF13185">
    <property type="entry name" value="GAF_2"/>
    <property type="match status" value="1"/>
</dbReference>
<dbReference type="Pfam" id="PF01590">
    <property type="entry name" value="GAF"/>
    <property type="match status" value="1"/>
</dbReference>
<dbReference type="InterPro" id="IPR003594">
    <property type="entry name" value="HATPase_dom"/>
</dbReference>
<accession>A0A7I7SL64</accession>
<evidence type="ECO:0000256" key="8">
    <source>
        <dbReference type="ARBA" id="ARBA00022842"/>
    </source>
</evidence>
<dbReference type="EMBL" id="AP022595">
    <property type="protein sequence ID" value="BBY57692.1"/>
    <property type="molecule type" value="Genomic_DNA"/>
</dbReference>
<dbReference type="GO" id="GO:0070026">
    <property type="term" value="F:nitric oxide binding"/>
    <property type="evidence" value="ECO:0007669"/>
    <property type="project" value="UniProtKB-ARBA"/>
</dbReference>
<evidence type="ECO:0000256" key="9">
    <source>
        <dbReference type="ARBA" id="ARBA00023004"/>
    </source>
</evidence>
<organism evidence="13 14">
    <name type="scientific">Mycolicibacterium sarraceniae</name>
    <dbReference type="NCBI Taxonomy" id="1534348"/>
    <lineage>
        <taxon>Bacteria</taxon>
        <taxon>Bacillati</taxon>
        <taxon>Actinomycetota</taxon>
        <taxon>Actinomycetes</taxon>
        <taxon>Mycobacteriales</taxon>
        <taxon>Mycobacteriaceae</taxon>
        <taxon>Mycolicibacterium</taxon>
    </lineage>
</organism>
<dbReference type="RefSeq" id="WP_163694909.1">
    <property type="nucleotide sequence ID" value="NZ_AP022595.1"/>
</dbReference>
<evidence type="ECO:0000256" key="7">
    <source>
        <dbReference type="ARBA" id="ARBA00022777"/>
    </source>
</evidence>
<keyword evidence="3" id="KW-0963">Cytoplasm</keyword>
<dbReference type="InterPro" id="IPR011712">
    <property type="entry name" value="Sig_transdc_His_kin_sub3_dim/P"/>
</dbReference>
<dbReference type="GO" id="GO:0046983">
    <property type="term" value="F:protein dimerization activity"/>
    <property type="evidence" value="ECO:0007669"/>
    <property type="project" value="InterPro"/>
</dbReference>
<dbReference type="InterPro" id="IPR003018">
    <property type="entry name" value="GAF"/>
</dbReference>
<feature type="domain" description="GAF" evidence="11">
    <location>
        <begin position="188"/>
        <end position="323"/>
    </location>
</feature>
<dbReference type="PANTHER" id="PTHR24421">
    <property type="entry name" value="NITRATE/NITRITE SENSOR PROTEIN NARX-RELATED"/>
    <property type="match status" value="1"/>
</dbReference>
<dbReference type="GO" id="GO:0070025">
    <property type="term" value="F:carbon monoxide binding"/>
    <property type="evidence" value="ECO:0007669"/>
    <property type="project" value="UniProtKB-ARBA"/>
</dbReference>
<comment type="cofactor">
    <cofactor evidence="1">
        <name>Mg(2+)</name>
        <dbReference type="ChEBI" id="CHEBI:18420"/>
    </cofactor>
</comment>
<keyword evidence="10" id="KW-0902">Two-component regulatory system</keyword>
<dbReference type="GO" id="GO:0020037">
    <property type="term" value="F:heme binding"/>
    <property type="evidence" value="ECO:0007669"/>
    <property type="project" value="UniProtKB-ARBA"/>
</dbReference>
<dbReference type="GO" id="GO:0016020">
    <property type="term" value="C:membrane"/>
    <property type="evidence" value="ECO:0007669"/>
    <property type="project" value="InterPro"/>
</dbReference>
<dbReference type="SMART" id="SM00387">
    <property type="entry name" value="HATPase_c"/>
    <property type="match status" value="1"/>
</dbReference>
<evidence type="ECO:0000256" key="1">
    <source>
        <dbReference type="ARBA" id="ARBA00001946"/>
    </source>
</evidence>
<dbReference type="Pfam" id="PF02518">
    <property type="entry name" value="HATPase_c"/>
    <property type="match status" value="1"/>
</dbReference>
<dbReference type="GO" id="GO:0000287">
    <property type="term" value="F:magnesium ion binding"/>
    <property type="evidence" value="ECO:0007669"/>
    <property type="project" value="UniProtKB-ARBA"/>
</dbReference>
<evidence type="ECO:0000256" key="3">
    <source>
        <dbReference type="ARBA" id="ARBA00022490"/>
    </source>
</evidence>
<dbReference type="InterPro" id="IPR029016">
    <property type="entry name" value="GAF-like_dom_sf"/>
</dbReference>
<evidence type="ECO:0000313" key="14">
    <source>
        <dbReference type="Proteomes" id="UP000466445"/>
    </source>
</evidence>
<evidence type="ECO:0000256" key="2">
    <source>
        <dbReference type="ARBA" id="ARBA00001971"/>
    </source>
</evidence>
<keyword evidence="5" id="KW-0808">Transferase</keyword>
<keyword evidence="8" id="KW-0460">Magnesium</keyword>
<proteinExistence type="predicted"/>
<dbReference type="InterPro" id="IPR036890">
    <property type="entry name" value="HATPase_C_sf"/>
</dbReference>
<dbReference type="InterPro" id="IPR050482">
    <property type="entry name" value="Sensor_HK_TwoCompSys"/>
</dbReference>
<name>A0A7I7SL64_9MYCO</name>
<dbReference type="Gene3D" id="3.30.565.10">
    <property type="entry name" value="Histidine kinase-like ATPase, C-terminal domain"/>
    <property type="match status" value="1"/>
</dbReference>
<dbReference type="SUPFAM" id="SSF55874">
    <property type="entry name" value="ATPase domain of HSP90 chaperone/DNA topoisomerase II/histidine kinase"/>
    <property type="match status" value="1"/>
</dbReference>
<sequence>MFDVEVRDGLIDAVLAVSSGLELEKKLHTIVHTAMGLVDARYGAVGVIASEPQPVLERFVFEGIDPETAELIGPLPAGHGMLGLLMQSPEVIRVEDLSQHPASIGFPAHHPPMRSFLGVPIRIRGQVYGNLYLTEKADGAAFTEADEVLVQALAGAAGIAIDNARLYQAAHSRQLWIEATRDISTDLLAGDDPAAVHREIATKALALTASAVTVYATPDDSGQLVVTASTRAELLGRTLPVSGSAATAFMDCLPLRVSDFGDLDERAAALVLPVCEPDTATAVLVCVATPGKQFTEADLDMAAAFTAQAGLALHLATAQRRMRELDVLTDRDRIARDLHDHVIQRLFAVGLSLQGALKADQAEGNRRVTVALDDLQDVVEEIRTTIFDLHGGSVTRLRQRIEQAVTQMTVDSAVRPALHISGPLSVVDATLADHAEAVVREAVSNVVRHAAARSVTVSVTVENDLTIGVSDDGVGLGPDPTDGTRSGLANLAARARECGGRFSVTPRSGGGTRLVWSAPLPLG</sequence>
<dbReference type="FunFam" id="3.30.450.40:FF:000052">
    <property type="entry name" value="Oxygen sensor histidine kinase response regulator DevS/DosS"/>
    <property type="match status" value="1"/>
</dbReference>
<evidence type="ECO:0000256" key="5">
    <source>
        <dbReference type="ARBA" id="ARBA00022679"/>
    </source>
</evidence>
<dbReference type="GO" id="GO:0000155">
    <property type="term" value="F:phosphorelay sensor kinase activity"/>
    <property type="evidence" value="ECO:0007669"/>
    <property type="project" value="InterPro"/>
</dbReference>
<feature type="domain" description="Histidine kinase/HSP90-like ATPase" evidence="12">
    <location>
        <begin position="430"/>
        <end position="522"/>
    </location>
</feature>
<dbReference type="GO" id="GO:0019826">
    <property type="term" value="F:oxygen sensor activity"/>
    <property type="evidence" value="ECO:0007669"/>
    <property type="project" value="UniProtKB-ARBA"/>
</dbReference>
<evidence type="ECO:0000259" key="11">
    <source>
        <dbReference type="SMART" id="SM00065"/>
    </source>
</evidence>
<keyword evidence="6" id="KW-0479">Metal-binding</keyword>
<keyword evidence="7 13" id="KW-0418">Kinase</keyword>
<dbReference type="Gene3D" id="1.20.5.1930">
    <property type="match status" value="1"/>
</dbReference>
<dbReference type="Proteomes" id="UP000466445">
    <property type="component" value="Chromosome"/>
</dbReference>
<evidence type="ECO:0000256" key="4">
    <source>
        <dbReference type="ARBA" id="ARBA00022553"/>
    </source>
</evidence>
<keyword evidence="14" id="KW-1185">Reference proteome</keyword>
<dbReference type="SMART" id="SM00065">
    <property type="entry name" value="GAF"/>
    <property type="match status" value="2"/>
</dbReference>
<comment type="cofactor">
    <cofactor evidence="2">
        <name>heme</name>
        <dbReference type="ChEBI" id="CHEBI:30413"/>
    </cofactor>
</comment>
<dbReference type="Pfam" id="PF07730">
    <property type="entry name" value="HisKA_3"/>
    <property type="match status" value="1"/>
</dbReference>
<dbReference type="AlphaFoldDB" id="A0A7I7SL64"/>
<gene>
    <name evidence="13" type="ORF">MSAR_08280</name>
</gene>
<dbReference type="GO" id="GO:0005524">
    <property type="term" value="F:ATP binding"/>
    <property type="evidence" value="ECO:0007669"/>
    <property type="project" value="UniProtKB-ARBA"/>
</dbReference>
<dbReference type="Gene3D" id="3.30.450.40">
    <property type="match status" value="2"/>
</dbReference>
<evidence type="ECO:0000256" key="10">
    <source>
        <dbReference type="ARBA" id="ARBA00023012"/>
    </source>
</evidence>
<protein>
    <submittedName>
        <fullName evidence="13">Histidine kinase</fullName>
    </submittedName>
</protein>
<dbReference type="CDD" id="cd16917">
    <property type="entry name" value="HATPase_UhpB-NarQ-NarX-like"/>
    <property type="match status" value="1"/>
</dbReference>
<dbReference type="SUPFAM" id="SSF55781">
    <property type="entry name" value="GAF domain-like"/>
    <property type="match status" value="2"/>
</dbReference>
<evidence type="ECO:0000259" key="12">
    <source>
        <dbReference type="SMART" id="SM00387"/>
    </source>
</evidence>
<keyword evidence="9" id="KW-0408">Iron</keyword>
<evidence type="ECO:0000313" key="13">
    <source>
        <dbReference type="EMBL" id="BBY57692.1"/>
    </source>
</evidence>
<feature type="domain" description="GAF" evidence="11">
    <location>
        <begin position="22"/>
        <end position="171"/>
    </location>
</feature>
<dbReference type="GO" id="GO:0070483">
    <property type="term" value="P:detection of hypoxia"/>
    <property type="evidence" value="ECO:0007669"/>
    <property type="project" value="UniProtKB-ARBA"/>
</dbReference>
<evidence type="ECO:0000256" key="6">
    <source>
        <dbReference type="ARBA" id="ARBA00022723"/>
    </source>
</evidence>
<dbReference type="KEGG" id="msar:MSAR_08280"/>
<keyword evidence="4" id="KW-0597">Phosphoprotein</keyword>
<dbReference type="GO" id="GO:0019825">
    <property type="term" value="F:oxygen binding"/>
    <property type="evidence" value="ECO:0007669"/>
    <property type="project" value="UniProtKB-ARBA"/>
</dbReference>
<reference evidence="13 14" key="1">
    <citation type="journal article" date="2019" name="Emerg. Microbes Infect.">
        <title>Comprehensive subspecies identification of 175 nontuberculous mycobacteria species based on 7547 genomic profiles.</title>
        <authorList>
            <person name="Matsumoto Y."/>
            <person name="Kinjo T."/>
            <person name="Motooka D."/>
            <person name="Nabeya D."/>
            <person name="Jung N."/>
            <person name="Uechi K."/>
            <person name="Horii T."/>
            <person name="Iida T."/>
            <person name="Fujita J."/>
            <person name="Nakamura S."/>
        </authorList>
    </citation>
    <scope>NUCLEOTIDE SEQUENCE [LARGE SCALE GENOMIC DNA]</scope>
    <source>
        <strain evidence="13 14">JCM 30395</strain>
    </source>
</reference>
<dbReference type="PANTHER" id="PTHR24421:SF56">
    <property type="entry name" value="OXYGEN SENSOR HISTIDINE KINASE RESPONSE REGULATOR DOST"/>
    <property type="match status" value="1"/>
</dbReference>